<dbReference type="InterPro" id="IPR045247">
    <property type="entry name" value="Oye-like"/>
</dbReference>
<evidence type="ECO:0000259" key="4">
    <source>
        <dbReference type="Pfam" id="PF00724"/>
    </source>
</evidence>
<dbReference type="VEuPathDB" id="FungiDB:YALI0_B06413g"/>
<accession>A0A1D8N6S3</accession>
<dbReference type="eggNOG" id="KOG0134">
    <property type="taxonomic scope" value="Eukaryota"/>
</dbReference>
<dbReference type="GeneID" id="2907588"/>
<proteinExistence type="inferred from homology"/>
<protein>
    <recommendedName>
        <fullName evidence="4">NADH:flavin oxidoreductase/NADH oxidase N-terminal domain-containing protein</fullName>
    </recommendedName>
</protein>
<dbReference type="AlphaFoldDB" id="A0A1D8N6S3"/>
<reference evidence="5 6" key="1">
    <citation type="journal article" date="2016" name="PLoS ONE">
        <title>Sequence Assembly of Yarrowia lipolytica Strain W29/CLIB89 Shows Transposable Element Diversity.</title>
        <authorList>
            <person name="Magnan C."/>
            <person name="Yu J."/>
            <person name="Chang I."/>
            <person name="Jahn E."/>
            <person name="Kanomata Y."/>
            <person name="Wu J."/>
            <person name="Zeller M."/>
            <person name="Oakes M."/>
            <person name="Baldi P."/>
            <person name="Sandmeyer S."/>
        </authorList>
    </citation>
    <scope>NUCLEOTIDE SEQUENCE [LARGE SCALE GENOMIC DNA]</scope>
    <source>
        <strain evidence="6">CLIB89(W29)</strain>
    </source>
</reference>
<gene>
    <name evidence="5" type="ORF">YALI1_B08493g</name>
</gene>
<dbReference type="PANTHER" id="PTHR22893">
    <property type="entry name" value="NADH OXIDOREDUCTASE-RELATED"/>
    <property type="match status" value="1"/>
</dbReference>
<dbReference type="InterPro" id="IPR013785">
    <property type="entry name" value="Aldolase_TIM"/>
</dbReference>
<comment type="similarity">
    <text evidence="2">Belongs to the NADH:flavin oxidoreductase/NADH oxidase family.</text>
</comment>
<evidence type="ECO:0000313" key="6">
    <source>
        <dbReference type="Proteomes" id="UP000182444"/>
    </source>
</evidence>
<dbReference type="VEuPathDB" id="FungiDB:YALI1_B08493g"/>
<keyword evidence="3" id="KW-0288">FMN</keyword>
<dbReference type="GO" id="GO:0003959">
    <property type="term" value="F:NADPH dehydrogenase activity"/>
    <property type="evidence" value="ECO:0007669"/>
    <property type="project" value="TreeGrafter"/>
</dbReference>
<dbReference type="EMBL" id="CP017554">
    <property type="protein sequence ID" value="AOW01309.1"/>
    <property type="molecule type" value="Genomic_DNA"/>
</dbReference>
<dbReference type="RefSeq" id="XP_500567.4">
    <property type="nucleotide sequence ID" value="XM_500567.4"/>
</dbReference>
<dbReference type="Pfam" id="PF00724">
    <property type="entry name" value="Oxidored_FMN"/>
    <property type="match status" value="1"/>
</dbReference>
<sequence>MSTVNLFKPIKIGATQLQNRVVMAPLTRTRAQKNIPSDLAVEYYKQRGSSPGTLLISEATYIHPSSGGGGFGAETVPGIWNDSAIVAGWKKVIDGVHSEGSKMYIQLWDIGRVADYEILSKNGYDLTGPSAIAQAGDEEGAKHVRALTIPEIKQKVQRYVDAAKAALEAGADGVEVHSANGYLPDQFIHWNSNHRTDEYGGSIENRARFTLEIIDAVSAAIGADRVGVRFSPWTTFQDMEVSEEKTLPQFKYLFEQLEKRGVEDASKRLSYIHVIEPRANGIFDMTPEPWQSNEPFRKIWTGNLIRVFNRQLAIDTAQEDDKTLIAFGRRFIANPDLVYRLEKDLPLTKWDRDTFYVPGPKGYTDYPFYKDQQEQDQELKQ</sequence>
<dbReference type="SUPFAM" id="SSF51395">
    <property type="entry name" value="FMN-linked oxidoreductases"/>
    <property type="match status" value="1"/>
</dbReference>
<evidence type="ECO:0000256" key="1">
    <source>
        <dbReference type="ARBA" id="ARBA00001917"/>
    </source>
</evidence>
<comment type="cofactor">
    <cofactor evidence="1">
        <name>FMN</name>
        <dbReference type="ChEBI" id="CHEBI:58210"/>
    </cofactor>
</comment>
<dbReference type="KEGG" id="yli:2907588"/>
<dbReference type="PANTHER" id="PTHR22893:SF91">
    <property type="entry name" value="NADPH DEHYDROGENASE 2-RELATED"/>
    <property type="match status" value="1"/>
</dbReference>
<feature type="domain" description="NADH:flavin oxidoreductase/NADH oxidase N-terminal" evidence="4">
    <location>
        <begin position="5"/>
        <end position="347"/>
    </location>
</feature>
<dbReference type="Proteomes" id="UP000182444">
    <property type="component" value="Chromosome 1B"/>
</dbReference>
<name>A0A1D8N6S3_YARLL</name>
<dbReference type="GO" id="GO:0010181">
    <property type="term" value="F:FMN binding"/>
    <property type="evidence" value="ECO:0007669"/>
    <property type="project" value="InterPro"/>
</dbReference>
<organism evidence="5 6">
    <name type="scientific">Yarrowia lipolytica</name>
    <name type="common">Candida lipolytica</name>
    <dbReference type="NCBI Taxonomy" id="4952"/>
    <lineage>
        <taxon>Eukaryota</taxon>
        <taxon>Fungi</taxon>
        <taxon>Dikarya</taxon>
        <taxon>Ascomycota</taxon>
        <taxon>Saccharomycotina</taxon>
        <taxon>Dipodascomycetes</taxon>
        <taxon>Dipodascales</taxon>
        <taxon>Dipodascales incertae sedis</taxon>
        <taxon>Yarrowia</taxon>
    </lineage>
</organism>
<dbReference type="Gene3D" id="3.20.20.70">
    <property type="entry name" value="Aldolase class I"/>
    <property type="match status" value="1"/>
</dbReference>
<evidence type="ECO:0000256" key="2">
    <source>
        <dbReference type="ARBA" id="ARBA00005979"/>
    </source>
</evidence>
<dbReference type="CDD" id="cd02933">
    <property type="entry name" value="OYE_like_FMN"/>
    <property type="match status" value="1"/>
</dbReference>
<dbReference type="InterPro" id="IPR001155">
    <property type="entry name" value="OxRdtase_FMN_N"/>
</dbReference>
<evidence type="ECO:0000313" key="5">
    <source>
        <dbReference type="EMBL" id="AOW01309.1"/>
    </source>
</evidence>
<keyword evidence="3" id="KW-0285">Flavoprotein</keyword>
<evidence type="ECO:0000256" key="3">
    <source>
        <dbReference type="ARBA" id="ARBA00022643"/>
    </source>
</evidence>
<dbReference type="FunFam" id="3.20.20.70:FF:000138">
    <property type="entry name" value="NADPH dehydrogenase 1"/>
    <property type="match status" value="1"/>
</dbReference>